<sequence>MSETRYFEKSEGAVVRHWRISRSGIRCHIAWGRVGGRTLGSSMTLDDAAHAVRHVNKKVAEKLRQGYVEVAADPSFAAADAAPDPLADAPLLEVMRVSESQRYAGAWEFFWNGYEEVAGHPGTFAKFHDFRAGPGPFHDYLVLADDGRRGLSFVVKEPGHSRERVSAFLDFVRPRVGLAFDGRSHHKVALPAPVGRLDHVLFCAPSLHGARYGGRLAGAFPVHGCEIADEDTETLVEARIKGRGSLPSTTWDRDPCPVLDLKFDLRRESGFAELGGRSAVREKTFKVYPRPMLERALRLLPEATADSTLEIRNHRREVLTLTPPDLAPGTAAEIDRFLLGGPVLR</sequence>
<accession>A0A5J6G7M0</accession>
<name>A0A5J6G7M0_STRKN</name>
<feature type="domain" description="WGR" evidence="1">
    <location>
        <begin position="6"/>
        <end position="70"/>
    </location>
</feature>
<reference evidence="2 3" key="1">
    <citation type="submission" date="2017-09" db="EMBL/GenBank/DDBJ databases">
        <authorList>
            <person name="Lee N."/>
            <person name="Cho B.-K."/>
        </authorList>
    </citation>
    <scope>NUCLEOTIDE SEQUENCE [LARGE SCALE GENOMIC DNA]</scope>
    <source>
        <strain evidence="2 3">ATCC 12853</strain>
    </source>
</reference>
<dbReference type="Gene3D" id="2.20.140.10">
    <property type="entry name" value="WGR domain"/>
    <property type="match status" value="1"/>
</dbReference>
<evidence type="ECO:0000259" key="1">
    <source>
        <dbReference type="Pfam" id="PF05406"/>
    </source>
</evidence>
<dbReference type="InterPro" id="IPR008893">
    <property type="entry name" value="WGR_domain"/>
</dbReference>
<proteinExistence type="predicted"/>
<keyword evidence="3" id="KW-1185">Reference proteome</keyword>
<organism evidence="2 3">
    <name type="scientific">Streptomyces kanamyceticus</name>
    <dbReference type="NCBI Taxonomy" id="1967"/>
    <lineage>
        <taxon>Bacteria</taxon>
        <taxon>Bacillati</taxon>
        <taxon>Actinomycetota</taxon>
        <taxon>Actinomycetes</taxon>
        <taxon>Kitasatosporales</taxon>
        <taxon>Streptomycetaceae</taxon>
        <taxon>Streptomyces</taxon>
    </lineage>
</organism>
<dbReference type="EMBL" id="CP023699">
    <property type="protein sequence ID" value="QEU89771.1"/>
    <property type="molecule type" value="Genomic_DNA"/>
</dbReference>
<dbReference type="RefSeq" id="WP_055550212.1">
    <property type="nucleotide sequence ID" value="NZ_CP023699.1"/>
</dbReference>
<dbReference type="AlphaFoldDB" id="A0A5J6G7M0"/>
<dbReference type="OrthoDB" id="4052372at2"/>
<dbReference type="CDD" id="cd07996">
    <property type="entry name" value="WGR_MMR_like"/>
    <property type="match status" value="1"/>
</dbReference>
<dbReference type="Pfam" id="PF05406">
    <property type="entry name" value="WGR"/>
    <property type="match status" value="1"/>
</dbReference>
<dbReference type="KEGG" id="ska:CP970_01330"/>
<dbReference type="InterPro" id="IPR049809">
    <property type="entry name" value="YehF/YfeS-like_WGR"/>
</dbReference>
<gene>
    <name evidence="2" type="ORF">CP970_01330</name>
</gene>
<evidence type="ECO:0000313" key="2">
    <source>
        <dbReference type="EMBL" id="QEU89771.1"/>
    </source>
</evidence>
<dbReference type="Proteomes" id="UP000325529">
    <property type="component" value="Chromosome"/>
</dbReference>
<evidence type="ECO:0000313" key="3">
    <source>
        <dbReference type="Proteomes" id="UP000325529"/>
    </source>
</evidence>
<protein>
    <submittedName>
        <fullName evidence="2">WGR domain-containing protein</fullName>
    </submittedName>
</protein>